<sequence>MEAPSFCASIRKRPDWAPVVRALLQSSTPRWKEKLLQSHDVAMPFPPMNGGPKPPVLRAILLCPHDVGTVSTRQRIERLYHLDGGQHMAIVLFMKESRSGCASASLMELQLDLIKGREMPIITVSSLDAMPTTLSAFHRQLFTAGGGKKAPPALSLLPYCSGGERLSEHTVNILGEITTGMKDLSAKATSAQGQQQLVEYLDAEAEQAINFWKGEFIVN</sequence>
<comment type="caution">
    <text evidence="1">The sequence shown here is derived from an EMBL/GenBank/DDBJ whole genome shotgun (WGS) entry which is preliminary data.</text>
</comment>
<proteinExistence type="predicted"/>
<evidence type="ECO:0000313" key="1">
    <source>
        <dbReference type="EMBL" id="KAK8114260.1"/>
    </source>
</evidence>
<protein>
    <submittedName>
        <fullName evidence="1">Uncharacterized protein</fullName>
    </submittedName>
</protein>
<organism evidence="1 2">
    <name type="scientific">Apiospora kogelbergensis</name>
    <dbReference type="NCBI Taxonomy" id="1337665"/>
    <lineage>
        <taxon>Eukaryota</taxon>
        <taxon>Fungi</taxon>
        <taxon>Dikarya</taxon>
        <taxon>Ascomycota</taxon>
        <taxon>Pezizomycotina</taxon>
        <taxon>Sordariomycetes</taxon>
        <taxon>Xylariomycetidae</taxon>
        <taxon>Amphisphaeriales</taxon>
        <taxon>Apiosporaceae</taxon>
        <taxon>Apiospora</taxon>
    </lineage>
</organism>
<reference evidence="1 2" key="1">
    <citation type="submission" date="2023-01" db="EMBL/GenBank/DDBJ databases">
        <title>Analysis of 21 Apiospora genomes using comparative genomics revels a genus with tremendous synthesis potential of carbohydrate active enzymes and secondary metabolites.</title>
        <authorList>
            <person name="Sorensen T."/>
        </authorList>
    </citation>
    <scope>NUCLEOTIDE SEQUENCE [LARGE SCALE GENOMIC DNA]</scope>
    <source>
        <strain evidence="1 2">CBS 117206</strain>
    </source>
</reference>
<dbReference type="Proteomes" id="UP001392437">
    <property type="component" value="Unassembled WGS sequence"/>
</dbReference>
<accession>A0AAW0QQ77</accession>
<keyword evidence="2" id="KW-1185">Reference proteome</keyword>
<dbReference type="AlphaFoldDB" id="A0AAW0QQ77"/>
<evidence type="ECO:0000313" key="2">
    <source>
        <dbReference type="Proteomes" id="UP001392437"/>
    </source>
</evidence>
<name>A0AAW0QQ77_9PEZI</name>
<gene>
    <name evidence="1" type="ORF">PG999_006329</name>
</gene>
<dbReference type="EMBL" id="JAQQWP010000006">
    <property type="protein sequence ID" value="KAK8114260.1"/>
    <property type="molecule type" value="Genomic_DNA"/>
</dbReference>